<keyword evidence="4" id="KW-0012">Acyltransferase</keyword>
<sequence>MGSITTNEVAGGLISEIRHFSRQLVREWGFMSTEAAGTSYPASAVHALIEISLNEGLMSAELCAPLNLDKSSVSRVVKKLVEAGELEEEFDGGAAGKGDGRVKRLVLSAKGRETVRVVNEYGNHQVASALAKLPTTTSPTTILTGITAYATALRASRLNYSPSTSNPPTITNPPLDLHLAPKPTIQILPGYRPGLVASTLQLHMSFYNAYYALGLEFETNLSAEMAEHAPRLDGLKSQAWVAVSSNNNQTVGSVWIDGNYAAAAETEKKVARLRFFVVADGMQGMGIGRRLIGAAIGFCDEKGFEECLLWTFKGLDAARRLYEKVGFRLVSEEMKGMWGKELLVQCLVRKGGGGPV</sequence>
<evidence type="ECO:0000313" key="5">
    <source>
        <dbReference type="Proteomes" id="UP000070700"/>
    </source>
</evidence>
<dbReference type="InterPro" id="IPR000182">
    <property type="entry name" value="GNAT_dom"/>
</dbReference>
<dbReference type="CDD" id="cd04301">
    <property type="entry name" value="NAT_SF"/>
    <property type="match status" value="1"/>
</dbReference>
<feature type="domain" description="HTH marR-type" evidence="2">
    <location>
        <begin position="10"/>
        <end position="152"/>
    </location>
</feature>
<dbReference type="PANTHER" id="PTHR13947">
    <property type="entry name" value="GNAT FAMILY N-ACETYLTRANSFERASE"/>
    <property type="match status" value="1"/>
</dbReference>
<dbReference type="KEGG" id="psco:LY89DRAFT_689341"/>
<proteinExistence type="predicted"/>
<dbReference type="STRING" id="149040.A0A194WRS3"/>
<evidence type="ECO:0000313" key="4">
    <source>
        <dbReference type="EMBL" id="KUJ10693.1"/>
    </source>
</evidence>
<reference evidence="4 5" key="1">
    <citation type="submission" date="2015-10" db="EMBL/GenBank/DDBJ databases">
        <title>Full genome of DAOMC 229536 Phialocephala scopiformis, a fungal endophyte of spruce producing the potent anti-insectan compound rugulosin.</title>
        <authorList>
            <consortium name="DOE Joint Genome Institute"/>
            <person name="Walker A.K."/>
            <person name="Frasz S.L."/>
            <person name="Seifert K.A."/>
            <person name="Miller J.D."/>
            <person name="Mondo S.J."/>
            <person name="Labutti K."/>
            <person name="Lipzen A."/>
            <person name="Dockter R."/>
            <person name="Kennedy M."/>
            <person name="Grigoriev I.V."/>
            <person name="Spatafora J.W."/>
        </authorList>
    </citation>
    <scope>NUCLEOTIDE SEQUENCE [LARGE SCALE GENOMIC DNA]</scope>
    <source>
        <strain evidence="4 5">CBS 120377</strain>
    </source>
</reference>
<dbReference type="InterPro" id="IPR016181">
    <property type="entry name" value="Acyl_CoA_acyltransferase"/>
</dbReference>
<dbReference type="OrthoDB" id="41532at2759"/>
<evidence type="ECO:0000259" key="2">
    <source>
        <dbReference type="PROSITE" id="PS50995"/>
    </source>
</evidence>
<dbReference type="InParanoid" id="A0A194WRS3"/>
<dbReference type="Gene3D" id="1.10.10.10">
    <property type="entry name" value="Winged helix-like DNA-binding domain superfamily/Winged helix DNA-binding domain"/>
    <property type="match status" value="1"/>
</dbReference>
<keyword evidence="1 4" id="KW-0808">Transferase</keyword>
<dbReference type="PANTHER" id="PTHR13947:SF37">
    <property type="entry name" value="LD18367P"/>
    <property type="match status" value="1"/>
</dbReference>
<name>A0A194WRS3_MOLSC</name>
<dbReference type="GeneID" id="28825616"/>
<dbReference type="PROSITE" id="PS51186">
    <property type="entry name" value="GNAT"/>
    <property type="match status" value="1"/>
</dbReference>
<dbReference type="Proteomes" id="UP000070700">
    <property type="component" value="Unassembled WGS sequence"/>
</dbReference>
<dbReference type="RefSeq" id="XP_018065048.1">
    <property type="nucleotide sequence ID" value="XM_018215890.1"/>
</dbReference>
<gene>
    <name evidence="4" type="ORF">LY89DRAFT_689341</name>
</gene>
<dbReference type="SUPFAM" id="SSF55729">
    <property type="entry name" value="Acyl-CoA N-acyltransferases (Nat)"/>
    <property type="match status" value="1"/>
</dbReference>
<dbReference type="InterPro" id="IPR000835">
    <property type="entry name" value="HTH_MarR-typ"/>
</dbReference>
<dbReference type="PROSITE" id="PS50995">
    <property type="entry name" value="HTH_MARR_2"/>
    <property type="match status" value="1"/>
</dbReference>
<dbReference type="Pfam" id="PF00583">
    <property type="entry name" value="Acetyltransf_1"/>
    <property type="match status" value="1"/>
</dbReference>
<evidence type="ECO:0000259" key="3">
    <source>
        <dbReference type="PROSITE" id="PS51186"/>
    </source>
</evidence>
<keyword evidence="5" id="KW-1185">Reference proteome</keyword>
<protein>
    <submittedName>
        <fullName evidence="4">Acyl-CoA N-acyltransferase</fullName>
    </submittedName>
</protein>
<dbReference type="AlphaFoldDB" id="A0A194WRS3"/>
<dbReference type="InterPro" id="IPR036388">
    <property type="entry name" value="WH-like_DNA-bd_sf"/>
</dbReference>
<dbReference type="GO" id="GO:0003700">
    <property type="term" value="F:DNA-binding transcription factor activity"/>
    <property type="evidence" value="ECO:0007669"/>
    <property type="project" value="InterPro"/>
</dbReference>
<dbReference type="EMBL" id="KQ947428">
    <property type="protein sequence ID" value="KUJ10693.1"/>
    <property type="molecule type" value="Genomic_DNA"/>
</dbReference>
<dbReference type="Gene3D" id="3.40.630.30">
    <property type="match status" value="1"/>
</dbReference>
<dbReference type="InterPro" id="IPR050769">
    <property type="entry name" value="NAT_camello-type"/>
</dbReference>
<dbReference type="Pfam" id="PF12802">
    <property type="entry name" value="MarR_2"/>
    <property type="match status" value="1"/>
</dbReference>
<dbReference type="GO" id="GO:0008080">
    <property type="term" value="F:N-acetyltransferase activity"/>
    <property type="evidence" value="ECO:0007669"/>
    <property type="project" value="InterPro"/>
</dbReference>
<dbReference type="InterPro" id="IPR036390">
    <property type="entry name" value="WH_DNA-bd_sf"/>
</dbReference>
<organism evidence="4 5">
    <name type="scientific">Mollisia scopiformis</name>
    <name type="common">Conifer needle endophyte fungus</name>
    <name type="synonym">Phialocephala scopiformis</name>
    <dbReference type="NCBI Taxonomy" id="149040"/>
    <lineage>
        <taxon>Eukaryota</taxon>
        <taxon>Fungi</taxon>
        <taxon>Dikarya</taxon>
        <taxon>Ascomycota</taxon>
        <taxon>Pezizomycotina</taxon>
        <taxon>Leotiomycetes</taxon>
        <taxon>Helotiales</taxon>
        <taxon>Mollisiaceae</taxon>
        <taxon>Mollisia</taxon>
    </lineage>
</organism>
<accession>A0A194WRS3</accession>
<dbReference type="SUPFAM" id="SSF46785">
    <property type="entry name" value="Winged helix' DNA-binding domain"/>
    <property type="match status" value="1"/>
</dbReference>
<feature type="domain" description="N-acetyltransferase" evidence="3">
    <location>
        <begin position="189"/>
        <end position="349"/>
    </location>
</feature>
<evidence type="ECO:0000256" key="1">
    <source>
        <dbReference type="ARBA" id="ARBA00022679"/>
    </source>
</evidence>